<protein>
    <recommendedName>
        <fullName evidence="2">UPF0102 protein SAMN02949497_3317</fullName>
    </recommendedName>
</protein>
<dbReference type="SUPFAM" id="SSF52980">
    <property type="entry name" value="Restriction endonuclease-like"/>
    <property type="match status" value="1"/>
</dbReference>
<dbReference type="GO" id="GO:0003676">
    <property type="term" value="F:nucleic acid binding"/>
    <property type="evidence" value="ECO:0007669"/>
    <property type="project" value="InterPro"/>
</dbReference>
<dbReference type="Pfam" id="PF02021">
    <property type="entry name" value="UPF0102"/>
    <property type="match status" value="1"/>
</dbReference>
<dbReference type="HAMAP" id="MF_00048">
    <property type="entry name" value="UPF0102"/>
    <property type="match status" value="1"/>
</dbReference>
<dbReference type="Gene3D" id="3.40.1350.10">
    <property type="match status" value="1"/>
</dbReference>
<dbReference type="NCBIfam" id="NF009150">
    <property type="entry name" value="PRK12497.1-3"/>
    <property type="match status" value="1"/>
</dbReference>
<dbReference type="AlphaFoldDB" id="A0A1Y6CZ26"/>
<keyword evidence="3" id="KW-0540">Nuclease</keyword>
<dbReference type="Proteomes" id="UP000192923">
    <property type="component" value="Unassembled WGS sequence"/>
</dbReference>
<dbReference type="InterPro" id="IPR003509">
    <property type="entry name" value="UPF0102_YraN-like"/>
</dbReference>
<organism evidence="3 4">
    <name type="scientific">Methylomagnum ishizawai</name>
    <dbReference type="NCBI Taxonomy" id="1760988"/>
    <lineage>
        <taxon>Bacteria</taxon>
        <taxon>Pseudomonadati</taxon>
        <taxon>Pseudomonadota</taxon>
        <taxon>Gammaproteobacteria</taxon>
        <taxon>Methylococcales</taxon>
        <taxon>Methylococcaceae</taxon>
        <taxon>Methylomagnum</taxon>
    </lineage>
</organism>
<evidence type="ECO:0000313" key="4">
    <source>
        <dbReference type="Proteomes" id="UP000192923"/>
    </source>
</evidence>
<keyword evidence="3" id="KW-0378">Hydrolase</keyword>
<dbReference type="NCBIfam" id="TIGR00252">
    <property type="entry name" value="YraN family protein"/>
    <property type="match status" value="1"/>
</dbReference>
<dbReference type="PANTHER" id="PTHR34039:SF1">
    <property type="entry name" value="UPF0102 PROTEIN YRAN"/>
    <property type="match status" value="1"/>
</dbReference>
<comment type="similarity">
    <text evidence="1 2">Belongs to the UPF0102 family.</text>
</comment>
<dbReference type="PANTHER" id="PTHR34039">
    <property type="entry name" value="UPF0102 PROTEIN YRAN"/>
    <property type="match status" value="1"/>
</dbReference>
<proteinExistence type="inferred from homology"/>
<evidence type="ECO:0000313" key="3">
    <source>
        <dbReference type="EMBL" id="SMF95939.1"/>
    </source>
</evidence>
<evidence type="ECO:0000256" key="1">
    <source>
        <dbReference type="ARBA" id="ARBA00006738"/>
    </source>
</evidence>
<reference evidence="3 4" key="1">
    <citation type="submission" date="2016-12" db="EMBL/GenBank/DDBJ databases">
        <authorList>
            <person name="Song W.-J."/>
            <person name="Kurnit D.M."/>
        </authorList>
    </citation>
    <scope>NUCLEOTIDE SEQUENCE [LARGE SCALE GENOMIC DNA]</scope>
    <source>
        <strain evidence="3 4">175</strain>
    </source>
</reference>
<name>A0A1Y6CZ26_9GAMM</name>
<gene>
    <name evidence="3" type="ORF">SAMN02949497_3317</name>
</gene>
<keyword evidence="3" id="KW-0255">Endonuclease</keyword>
<dbReference type="STRING" id="1760988.SAMN02949497_3317"/>
<accession>A0A1Y6CZ26</accession>
<dbReference type="InterPro" id="IPR011856">
    <property type="entry name" value="tRNA_endonuc-like_dom_sf"/>
</dbReference>
<keyword evidence="4" id="KW-1185">Reference proteome</keyword>
<dbReference type="CDD" id="cd20736">
    <property type="entry name" value="PoNe_Nuclease"/>
    <property type="match status" value="1"/>
</dbReference>
<evidence type="ECO:0000256" key="2">
    <source>
        <dbReference type="HAMAP-Rule" id="MF_00048"/>
    </source>
</evidence>
<dbReference type="EMBL" id="FXAM01000001">
    <property type="protein sequence ID" value="SMF95939.1"/>
    <property type="molecule type" value="Genomic_DNA"/>
</dbReference>
<dbReference type="GO" id="GO:0004519">
    <property type="term" value="F:endonuclease activity"/>
    <property type="evidence" value="ECO:0007669"/>
    <property type="project" value="UniProtKB-KW"/>
</dbReference>
<dbReference type="InterPro" id="IPR011335">
    <property type="entry name" value="Restrct_endonuc-II-like"/>
</dbReference>
<sequence>MAEDRALGFLQEQGLRLVERNYRCRYGEVDLIMEEGETLVFVEVRYRASQKFGGALESVDRRKQAKLWNTATCFLRERRYDRPARFDVAALSPAAGGFAVLWVKDAFQAG</sequence>